<dbReference type="STRING" id="671987.R0JRT0"/>
<feature type="transmembrane region" description="Helical" evidence="7">
    <location>
        <begin position="64"/>
        <end position="85"/>
    </location>
</feature>
<dbReference type="EMBL" id="KB908814">
    <property type="protein sequence ID" value="EOA83823.1"/>
    <property type="molecule type" value="Genomic_DNA"/>
</dbReference>
<dbReference type="InterPro" id="IPR033118">
    <property type="entry name" value="EXPERA"/>
</dbReference>
<evidence type="ECO:0000256" key="3">
    <source>
        <dbReference type="ARBA" id="ARBA00022692"/>
    </source>
</evidence>
<dbReference type="Proteomes" id="UP000016935">
    <property type="component" value="Unassembled WGS sequence"/>
</dbReference>
<dbReference type="PANTHER" id="PTHR31204">
    <property type="entry name" value="SIGMA INTRACELLULAR RECEPTOR 2"/>
    <property type="match status" value="1"/>
</dbReference>
<evidence type="ECO:0000313" key="9">
    <source>
        <dbReference type="EMBL" id="EOA83823.1"/>
    </source>
</evidence>
<evidence type="ECO:0000256" key="4">
    <source>
        <dbReference type="ARBA" id="ARBA00022824"/>
    </source>
</evidence>
<evidence type="ECO:0000256" key="7">
    <source>
        <dbReference type="PIRNR" id="PIRNR031032"/>
    </source>
</evidence>
<gene>
    <name evidence="9" type="ORF">SETTUDRAFT_164237</name>
</gene>
<keyword evidence="3 7" id="KW-0812">Transmembrane</keyword>
<evidence type="ECO:0000259" key="8">
    <source>
        <dbReference type="PROSITE" id="PS51751"/>
    </source>
</evidence>
<accession>R0JRT0</accession>
<evidence type="ECO:0000256" key="1">
    <source>
        <dbReference type="ARBA" id="ARBA00004477"/>
    </source>
</evidence>
<dbReference type="PIRSF" id="PIRSF031032">
    <property type="entry name" value="TMP_97_prd"/>
    <property type="match status" value="1"/>
</dbReference>
<dbReference type="PANTHER" id="PTHR31204:SF1">
    <property type="entry name" value="SIGMA INTRACELLULAR RECEPTOR 2"/>
    <property type="match status" value="1"/>
</dbReference>
<name>R0JRT0_EXST2</name>
<dbReference type="GeneID" id="19399050"/>
<comment type="subcellular location">
    <subcellularLocation>
        <location evidence="1">Endoplasmic reticulum membrane</location>
        <topology evidence="1">Multi-pass membrane protein</topology>
    </subcellularLocation>
</comment>
<dbReference type="PROSITE" id="PS51751">
    <property type="entry name" value="EXPERA"/>
    <property type="match status" value="1"/>
</dbReference>
<evidence type="ECO:0000256" key="5">
    <source>
        <dbReference type="ARBA" id="ARBA00022989"/>
    </source>
</evidence>
<dbReference type="AlphaFoldDB" id="R0JRT0"/>
<evidence type="ECO:0000256" key="2">
    <source>
        <dbReference type="ARBA" id="ARBA00009096"/>
    </source>
</evidence>
<keyword evidence="6 7" id="KW-0472">Membrane</keyword>
<feature type="transmembrane region" description="Helical" evidence="7">
    <location>
        <begin position="12"/>
        <end position="34"/>
    </location>
</feature>
<comment type="similarity">
    <text evidence="2">Belongs to the TMEM97/sigma-2 receptor family.</text>
</comment>
<feature type="transmembrane region" description="Helical" evidence="7">
    <location>
        <begin position="97"/>
        <end position="117"/>
    </location>
</feature>
<proteinExistence type="inferred from homology"/>
<evidence type="ECO:0000313" key="10">
    <source>
        <dbReference type="Proteomes" id="UP000016935"/>
    </source>
</evidence>
<organism evidence="9 10">
    <name type="scientific">Exserohilum turcicum (strain 28A)</name>
    <name type="common">Northern leaf blight fungus</name>
    <name type="synonym">Setosphaeria turcica</name>
    <dbReference type="NCBI Taxonomy" id="671987"/>
    <lineage>
        <taxon>Eukaryota</taxon>
        <taxon>Fungi</taxon>
        <taxon>Dikarya</taxon>
        <taxon>Ascomycota</taxon>
        <taxon>Pezizomycotina</taxon>
        <taxon>Dothideomycetes</taxon>
        <taxon>Pleosporomycetidae</taxon>
        <taxon>Pleosporales</taxon>
        <taxon>Pleosporineae</taxon>
        <taxon>Pleosporaceae</taxon>
        <taxon>Exserohilum</taxon>
    </lineage>
</organism>
<dbReference type="HOGENOM" id="CLU_086812_2_1_1"/>
<protein>
    <recommendedName>
        <fullName evidence="7">Efficient mitochondria targeting-associated protein 19</fullName>
    </recommendedName>
</protein>
<keyword evidence="5 7" id="KW-1133">Transmembrane helix</keyword>
<keyword evidence="10" id="KW-1185">Reference proteome</keyword>
<dbReference type="InterPro" id="IPR016964">
    <property type="entry name" value="Sigma2_recept"/>
</dbReference>
<reference evidence="9 10" key="2">
    <citation type="journal article" date="2013" name="PLoS Genet.">
        <title>Comparative genome structure, secondary metabolite, and effector coding capacity across Cochliobolus pathogens.</title>
        <authorList>
            <person name="Condon B.J."/>
            <person name="Leng Y."/>
            <person name="Wu D."/>
            <person name="Bushley K.E."/>
            <person name="Ohm R.A."/>
            <person name="Otillar R."/>
            <person name="Martin J."/>
            <person name="Schackwitz W."/>
            <person name="Grimwood J."/>
            <person name="MohdZainudin N."/>
            <person name="Xue C."/>
            <person name="Wang R."/>
            <person name="Manning V.A."/>
            <person name="Dhillon B."/>
            <person name="Tu Z.J."/>
            <person name="Steffenson B.J."/>
            <person name="Salamov A."/>
            <person name="Sun H."/>
            <person name="Lowry S."/>
            <person name="LaButti K."/>
            <person name="Han J."/>
            <person name="Copeland A."/>
            <person name="Lindquist E."/>
            <person name="Barry K."/>
            <person name="Schmutz J."/>
            <person name="Baker S.E."/>
            <person name="Ciuffetti L.M."/>
            <person name="Grigoriev I.V."/>
            <person name="Zhong S."/>
            <person name="Turgeon B.G."/>
        </authorList>
    </citation>
    <scope>NUCLEOTIDE SEQUENCE [LARGE SCALE GENOMIC DNA]</scope>
    <source>
        <strain evidence="10">28A</strain>
    </source>
</reference>
<dbReference type="GO" id="GO:0005789">
    <property type="term" value="C:endoplasmic reticulum membrane"/>
    <property type="evidence" value="ECO:0007669"/>
    <property type="project" value="UniProtKB-SubCell"/>
</dbReference>
<reference evidence="9 10" key="1">
    <citation type="journal article" date="2012" name="PLoS Pathog.">
        <title>Diverse lifestyles and strategies of plant pathogenesis encoded in the genomes of eighteen Dothideomycetes fungi.</title>
        <authorList>
            <person name="Ohm R.A."/>
            <person name="Feau N."/>
            <person name="Henrissat B."/>
            <person name="Schoch C.L."/>
            <person name="Horwitz B.A."/>
            <person name="Barry K.W."/>
            <person name="Condon B.J."/>
            <person name="Copeland A.C."/>
            <person name="Dhillon B."/>
            <person name="Glaser F."/>
            <person name="Hesse C.N."/>
            <person name="Kosti I."/>
            <person name="LaButti K."/>
            <person name="Lindquist E.A."/>
            <person name="Lucas S."/>
            <person name="Salamov A.A."/>
            <person name="Bradshaw R.E."/>
            <person name="Ciuffetti L."/>
            <person name="Hamelin R.C."/>
            <person name="Kema G.H.J."/>
            <person name="Lawrence C."/>
            <person name="Scott J.A."/>
            <person name="Spatafora J.W."/>
            <person name="Turgeon B.G."/>
            <person name="de Wit P.J.G.M."/>
            <person name="Zhong S."/>
            <person name="Goodwin S.B."/>
            <person name="Grigoriev I.V."/>
        </authorList>
    </citation>
    <scope>NUCLEOTIDE SEQUENCE [LARGE SCALE GENOMIC DNA]</scope>
    <source>
        <strain evidence="10">28A</strain>
    </source>
</reference>
<evidence type="ECO:0000256" key="6">
    <source>
        <dbReference type="ARBA" id="ARBA00023136"/>
    </source>
</evidence>
<dbReference type="OrthoDB" id="433124at2759"/>
<dbReference type="eggNOG" id="ENOG502S9NV">
    <property type="taxonomic scope" value="Eukaryota"/>
</dbReference>
<dbReference type="Pfam" id="PF05241">
    <property type="entry name" value="EBP"/>
    <property type="match status" value="1"/>
</dbReference>
<keyword evidence="4 7" id="KW-0256">Endoplasmic reticulum</keyword>
<feature type="domain" description="EXPERA" evidence="8">
    <location>
        <begin position="10"/>
        <end position="148"/>
    </location>
</feature>
<feature type="transmembrane region" description="Helical" evidence="7">
    <location>
        <begin position="137"/>
        <end position="155"/>
    </location>
</feature>
<dbReference type="RefSeq" id="XP_008028306.1">
    <property type="nucleotide sequence ID" value="XM_008030115.1"/>
</dbReference>
<dbReference type="InterPro" id="IPR051987">
    <property type="entry name" value="Sigma-2_receptor-like"/>
</dbReference>
<sequence length="174" mass="20188">MAVSIFQRKADFVYLGFFVTHVLVMLSFDLSGFYPVQIKPLWMSSLRDWYIETYGDRFFYKTPVWFSVYTFLELVYHLPVSLWMIPALLRDDPRVPLVMLVYSLETVLTTLTCMAEMLSWEELTPAQRGVQGLGGMYGAYLALGVFMMLDCYARLDRIIAKQHKGLVPVTKKKL</sequence>